<sequence length="646" mass="74434">MDETVRYMDLFASFFLSSALLQGPYKKATLFFYNLINAVRDDQRYRRRKRSASWSGPIYLYSHHLLQLHSTLTMSFTNSSSYIRGRNTLNHIHGNQVNGTINAGIVNFTAGQETTQRTVYDEFPYVKRGDMFIIKEIYSVDLSGWDWNWRNGQLIGRHKSARRSIYVVEILPYRQAKFTAVMYEGDDVQNAWEADFRQFSHARKPGSTQLFGINRSEIPALIFHSELIPLAHLYKESFWMNVYVEHLAISKECGRKYLWMDTKGVLCSGPQGPPADWGRYFDAVSDSAFTVPSTVDMLEDDVSFRFFCNIGSSVDKSILECAWWSWKRTFLDTLFQVTTDPEGPRCKDGGNYHCISKLPYLRRLWRTAPHQIPMDIIEGLRFDTVYSPSLGTVAKWPRGAQITWKWRDTIGLQDKSLLDDGITRFKLAATQGEQMLLTAWLDPGSLFWKGWLSQSLHISDTLEMMGNEQDFFVVDPPQVYLTASRYASKDPVAKSPAIYLFVYPFPMSLSELVTWVNGRSHFWSVDQSGQSKMSKDECEQWGLPTFTPFIHETYLLSWPSQVYAALRDWQTARSFDPKTSDWARHMGYPELEIIGARNDEERFVFVDEVDDGWEKLCTGAGFANPMASQWQLLTPNTLEDAIDLSV</sequence>
<dbReference type="AlphaFoldDB" id="V2X3U9"/>
<dbReference type="EMBL" id="AWSO01000174">
    <property type="protein sequence ID" value="ESK93808.1"/>
    <property type="molecule type" value="Genomic_DNA"/>
</dbReference>
<protein>
    <submittedName>
        <fullName evidence="1">Uncharacterized protein</fullName>
    </submittedName>
</protein>
<gene>
    <name evidence="1" type="ORF">Moror_13058</name>
</gene>
<dbReference type="Proteomes" id="UP000017559">
    <property type="component" value="Unassembled WGS sequence"/>
</dbReference>
<name>V2X3U9_MONRO</name>
<keyword evidence="2" id="KW-1185">Reference proteome</keyword>
<dbReference type="HOGENOM" id="CLU_023750_1_0_1"/>
<evidence type="ECO:0000313" key="1">
    <source>
        <dbReference type="EMBL" id="ESK93808.1"/>
    </source>
</evidence>
<proteinExistence type="predicted"/>
<reference evidence="1 2" key="1">
    <citation type="journal article" date="2014" name="BMC Genomics">
        <title>Genome and secretome analysis of the hemibiotrophic fungal pathogen, Moniliophthora roreri, which causes frosty pod rot disease of cacao: mechanisms of the biotrophic and necrotrophic phases.</title>
        <authorList>
            <person name="Meinhardt L.W."/>
            <person name="Costa G.G.L."/>
            <person name="Thomazella D.P.T."/>
            <person name="Teixeira P.J.P.L."/>
            <person name="Carazzolle M.F."/>
            <person name="Schuster S.C."/>
            <person name="Carlson J.E."/>
            <person name="Guiltinan M.J."/>
            <person name="Mieczkowski P."/>
            <person name="Farmer A."/>
            <person name="Ramaraj T."/>
            <person name="Crozier J."/>
            <person name="Davis R.E."/>
            <person name="Shao J."/>
            <person name="Melnick R.L."/>
            <person name="Pereira G.A.G."/>
            <person name="Bailey B.A."/>
        </authorList>
    </citation>
    <scope>NUCLEOTIDE SEQUENCE [LARGE SCALE GENOMIC DNA]</scope>
    <source>
        <strain evidence="1 2">MCA 2997</strain>
    </source>
</reference>
<accession>V2X3U9</accession>
<evidence type="ECO:0000313" key="2">
    <source>
        <dbReference type="Proteomes" id="UP000017559"/>
    </source>
</evidence>
<dbReference type="OrthoDB" id="2931740at2759"/>
<organism evidence="1 2">
    <name type="scientific">Moniliophthora roreri (strain MCA 2997)</name>
    <name type="common">Cocoa frosty pod rot fungus</name>
    <name type="synonym">Crinipellis roreri</name>
    <dbReference type="NCBI Taxonomy" id="1381753"/>
    <lineage>
        <taxon>Eukaryota</taxon>
        <taxon>Fungi</taxon>
        <taxon>Dikarya</taxon>
        <taxon>Basidiomycota</taxon>
        <taxon>Agaricomycotina</taxon>
        <taxon>Agaricomycetes</taxon>
        <taxon>Agaricomycetidae</taxon>
        <taxon>Agaricales</taxon>
        <taxon>Marasmiineae</taxon>
        <taxon>Marasmiaceae</taxon>
        <taxon>Moniliophthora</taxon>
    </lineage>
</organism>
<comment type="caution">
    <text evidence="1">The sequence shown here is derived from an EMBL/GenBank/DDBJ whole genome shotgun (WGS) entry which is preliminary data.</text>
</comment>
<dbReference type="KEGG" id="mrr:Moror_13058"/>